<dbReference type="PANTHER" id="PTHR12022">
    <property type="entry name" value="UBIQUINOL-CYTOCHROME C REDUCTASE COMPLEX 14 KD PROTEIN"/>
    <property type="match status" value="1"/>
</dbReference>
<dbReference type="Gene3D" id="1.10.1090.10">
    <property type="entry name" value="Cytochrome b-c1 complex subunit 7"/>
    <property type="match status" value="1"/>
</dbReference>
<comment type="function">
    <text evidence="9">Component of the ubiquinol-cytochrome c oxidoreductase, a multisubunit transmembrane complex that is part of the mitochondrial electron transport chain which drives oxidative phosphorylation.</text>
</comment>
<name>A0ABR3FBF1_9AGAR</name>
<dbReference type="Proteomes" id="UP001465976">
    <property type="component" value="Unassembled WGS sequence"/>
</dbReference>
<dbReference type="SUPFAM" id="SSF81524">
    <property type="entry name" value="14 kDa protein of cytochrome bc1 complex (Ubiquinol-cytochrome c reductase)"/>
    <property type="match status" value="1"/>
</dbReference>
<comment type="subcellular location">
    <subcellularLocation>
        <location evidence="1">Mitochondrion inner membrane</location>
        <topology evidence="1">Peripheral membrane protein</topology>
        <orientation evidence="1">Matrix side</orientation>
    </subcellularLocation>
</comment>
<evidence type="ECO:0000256" key="8">
    <source>
        <dbReference type="ARBA" id="ARBA00023136"/>
    </source>
</evidence>
<dbReference type="InterPro" id="IPR036544">
    <property type="entry name" value="QCR7_sf"/>
</dbReference>
<evidence type="ECO:0000256" key="9">
    <source>
        <dbReference type="PIRNR" id="PIRNR000022"/>
    </source>
</evidence>
<keyword evidence="6 9" id="KW-0249">Electron transport</keyword>
<evidence type="ECO:0000256" key="3">
    <source>
        <dbReference type="ARBA" id="ARBA00022448"/>
    </source>
</evidence>
<evidence type="ECO:0000313" key="10">
    <source>
        <dbReference type="EMBL" id="KAL0572631.1"/>
    </source>
</evidence>
<evidence type="ECO:0000256" key="7">
    <source>
        <dbReference type="ARBA" id="ARBA00023128"/>
    </source>
</evidence>
<evidence type="ECO:0000313" key="11">
    <source>
        <dbReference type="Proteomes" id="UP001465976"/>
    </source>
</evidence>
<gene>
    <name evidence="10" type="primary">QCR7</name>
    <name evidence="10" type="ORF">V5O48_009334</name>
</gene>
<dbReference type="EMBL" id="JBAHYK010000604">
    <property type="protein sequence ID" value="KAL0572631.1"/>
    <property type="molecule type" value="Genomic_DNA"/>
</dbReference>
<organism evidence="10 11">
    <name type="scientific">Marasmius crinis-equi</name>
    <dbReference type="NCBI Taxonomy" id="585013"/>
    <lineage>
        <taxon>Eukaryota</taxon>
        <taxon>Fungi</taxon>
        <taxon>Dikarya</taxon>
        <taxon>Basidiomycota</taxon>
        <taxon>Agaricomycotina</taxon>
        <taxon>Agaricomycetes</taxon>
        <taxon>Agaricomycetidae</taxon>
        <taxon>Agaricales</taxon>
        <taxon>Marasmiineae</taxon>
        <taxon>Marasmiaceae</taxon>
        <taxon>Marasmius</taxon>
    </lineage>
</organism>
<protein>
    <recommendedName>
        <fullName evidence="9">Cytochrome b-c1 complex subunit 7</fullName>
    </recommendedName>
</protein>
<dbReference type="InterPro" id="IPR003197">
    <property type="entry name" value="QCR7"/>
</dbReference>
<keyword evidence="4 9" id="KW-0679">Respiratory chain</keyword>
<comment type="caution">
    <text evidence="10">The sequence shown here is derived from an EMBL/GenBank/DDBJ whole genome shotgun (WGS) entry which is preliminary data.</text>
</comment>
<sequence>MVPPLSYSFAGKVLASKTLTKWFMPFSHWYANLAGYRKYGLKYDDLLIEERDDVQRAIGRLTPRETYDRIYRMKRASQASVLHKPLPQEQWVKPEEDVRYLVPHVEEVHKEDMERQQWDDLAVRRK</sequence>
<proteinExistence type="inferred from homology"/>
<dbReference type="Pfam" id="PF02271">
    <property type="entry name" value="UCR_14kD"/>
    <property type="match status" value="1"/>
</dbReference>
<evidence type="ECO:0000256" key="5">
    <source>
        <dbReference type="ARBA" id="ARBA00022792"/>
    </source>
</evidence>
<dbReference type="PANTHER" id="PTHR12022:SF0">
    <property type="entry name" value="CYTOCHROME B-C1 COMPLEX SUBUNIT 7"/>
    <property type="match status" value="1"/>
</dbReference>
<keyword evidence="3 9" id="KW-0813">Transport</keyword>
<keyword evidence="8 9" id="KW-0472">Membrane</keyword>
<accession>A0ABR3FBF1</accession>
<evidence type="ECO:0000256" key="6">
    <source>
        <dbReference type="ARBA" id="ARBA00022982"/>
    </source>
</evidence>
<reference evidence="10 11" key="1">
    <citation type="submission" date="2024-02" db="EMBL/GenBank/DDBJ databases">
        <title>A draft genome for the cacao thread blight pathogen Marasmius crinis-equi.</title>
        <authorList>
            <person name="Cohen S.P."/>
            <person name="Baruah I.K."/>
            <person name="Amoako-Attah I."/>
            <person name="Bukari Y."/>
            <person name="Meinhardt L.W."/>
            <person name="Bailey B.A."/>
        </authorList>
    </citation>
    <scope>NUCLEOTIDE SEQUENCE [LARGE SCALE GENOMIC DNA]</scope>
    <source>
        <strain evidence="10 11">GH-76</strain>
    </source>
</reference>
<evidence type="ECO:0000256" key="2">
    <source>
        <dbReference type="ARBA" id="ARBA00008554"/>
    </source>
</evidence>
<keyword evidence="7 9" id="KW-0496">Mitochondrion</keyword>
<evidence type="ECO:0000256" key="1">
    <source>
        <dbReference type="ARBA" id="ARBA00004443"/>
    </source>
</evidence>
<keyword evidence="5 9" id="KW-0999">Mitochondrion inner membrane</keyword>
<dbReference type="PIRSF" id="PIRSF000022">
    <property type="entry name" value="Bc1_14K"/>
    <property type="match status" value="1"/>
</dbReference>
<evidence type="ECO:0000256" key="4">
    <source>
        <dbReference type="ARBA" id="ARBA00022660"/>
    </source>
</evidence>
<comment type="similarity">
    <text evidence="2 9">Belongs to the UQCRB/QCR7 family.</text>
</comment>
<keyword evidence="11" id="KW-1185">Reference proteome</keyword>